<reference evidence="1" key="1">
    <citation type="journal article" date="2014" name="Front. Microbiol.">
        <title>High frequency of phylogenetically diverse reductive dehalogenase-homologous genes in deep subseafloor sedimentary metagenomes.</title>
        <authorList>
            <person name="Kawai M."/>
            <person name="Futagami T."/>
            <person name="Toyoda A."/>
            <person name="Takaki Y."/>
            <person name="Nishi S."/>
            <person name="Hori S."/>
            <person name="Arai W."/>
            <person name="Tsubouchi T."/>
            <person name="Morono Y."/>
            <person name="Uchiyama I."/>
            <person name="Ito T."/>
            <person name="Fujiyama A."/>
            <person name="Inagaki F."/>
            <person name="Takami H."/>
        </authorList>
    </citation>
    <scope>NUCLEOTIDE SEQUENCE</scope>
    <source>
        <strain evidence="1">Expedition CK06-06</strain>
    </source>
</reference>
<proteinExistence type="predicted"/>
<feature type="non-terminal residue" evidence="1">
    <location>
        <position position="1"/>
    </location>
</feature>
<organism evidence="1">
    <name type="scientific">marine sediment metagenome</name>
    <dbReference type="NCBI Taxonomy" id="412755"/>
    <lineage>
        <taxon>unclassified sequences</taxon>
        <taxon>metagenomes</taxon>
        <taxon>ecological metagenomes</taxon>
    </lineage>
</organism>
<evidence type="ECO:0000313" key="1">
    <source>
        <dbReference type="EMBL" id="GAI01036.1"/>
    </source>
</evidence>
<sequence>TRALLVKFGNQLPWQVLDPNPHFETLKVGTGGDYLEIGSTGYLSLIGNAQTTIHLRPQLQQEEIRKWEIPDGVYIGIFYGFIMPIYAADNEELFFTERV</sequence>
<gene>
    <name evidence="1" type="ORF">S03H2_71298</name>
</gene>
<dbReference type="AlphaFoldDB" id="X1L584"/>
<name>X1L584_9ZZZZ</name>
<comment type="caution">
    <text evidence="1">The sequence shown here is derived from an EMBL/GenBank/DDBJ whole genome shotgun (WGS) entry which is preliminary data.</text>
</comment>
<protein>
    <submittedName>
        <fullName evidence="1">Uncharacterized protein</fullName>
    </submittedName>
</protein>
<dbReference type="EMBL" id="BARU01047661">
    <property type="protein sequence ID" value="GAI01036.1"/>
    <property type="molecule type" value="Genomic_DNA"/>
</dbReference>
<accession>X1L584</accession>
<feature type="non-terminal residue" evidence="1">
    <location>
        <position position="99"/>
    </location>
</feature>